<evidence type="ECO:0000313" key="2">
    <source>
        <dbReference type="Proteomes" id="UP001186974"/>
    </source>
</evidence>
<organism evidence="1 2">
    <name type="scientific">Coniosporium uncinatum</name>
    <dbReference type="NCBI Taxonomy" id="93489"/>
    <lineage>
        <taxon>Eukaryota</taxon>
        <taxon>Fungi</taxon>
        <taxon>Dikarya</taxon>
        <taxon>Ascomycota</taxon>
        <taxon>Pezizomycotina</taxon>
        <taxon>Dothideomycetes</taxon>
        <taxon>Dothideomycetes incertae sedis</taxon>
        <taxon>Coniosporium</taxon>
    </lineage>
</organism>
<dbReference type="EMBL" id="JAWDJW010003921">
    <property type="protein sequence ID" value="KAK3076480.1"/>
    <property type="molecule type" value="Genomic_DNA"/>
</dbReference>
<accession>A0ACC3DIZ7</accession>
<sequence>SLTNALRNACEKAIKAEPDITKYDIQMGDGDCGEAVQTVSESILRKLDKPEFPSAPLFKQLEMIGDSIEDMGGSLGAIISILVTAFSNSLRDIYTKSGNQGKSDFSLDLKAVGAAAAQALENLKDYTGAREGDRTVMDTLIPFISTLQSSANLEQAVKAAEDGSQKTAKMQPKFGRASYVGDKAESMDQLPPDPGAHAAAIFLRGLADGYGQ</sequence>
<keyword evidence="2" id="KW-1185">Reference proteome</keyword>
<dbReference type="Proteomes" id="UP001186974">
    <property type="component" value="Unassembled WGS sequence"/>
</dbReference>
<proteinExistence type="predicted"/>
<name>A0ACC3DIZ7_9PEZI</name>
<protein>
    <submittedName>
        <fullName evidence="1">Uncharacterized protein</fullName>
    </submittedName>
</protein>
<evidence type="ECO:0000313" key="1">
    <source>
        <dbReference type="EMBL" id="KAK3076480.1"/>
    </source>
</evidence>
<reference evidence="1" key="1">
    <citation type="submission" date="2024-09" db="EMBL/GenBank/DDBJ databases">
        <title>Black Yeasts Isolated from many extreme environments.</title>
        <authorList>
            <person name="Coleine C."/>
            <person name="Stajich J.E."/>
            <person name="Selbmann L."/>
        </authorList>
    </citation>
    <scope>NUCLEOTIDE SEQUENCE</scope>
    <source>
        <strain evidence="1">CCFEE 5737</strain>
    </source>
</reference>
<comment type="caution">
    <text evidence="1">The sequence shown here is derived from an EMBL/GenBank/DDBJ whole genome shotgun (WGS) entry which is preliminary data.</text>
</comment>
<gene>
    <name evidence="1" type="ORF">LTS18_012889</name>
</gene>
<feature type="non-terminal residue" evidence="1">
    <location>
        <position position="1"/>
    </location>
</feature>